<dbReference type="InterPro" id="IPR002881">
    <property type="entry name" value="DUF58"/>
</dbReference>
<dbReference type="PANTHER" id="PTHR34351">
    <property type="entry name" value="SLR1927 PROTEIN-RELATED"/>
    <property type="match status" value="1"/>
</dbReference>
<dbReference type="EMBL" id="WBKA01000001">
    <property type="protein sequence ID" value="KAB1633530.1"/>
    <property type="molecule type" value="Genomic_DNA"/>
</dbReference>
<comment type="caution">
    <text evidence="4">The sequence shown here is derived from an EMBL/GenBank/DDBJ whole genome shotgun (WGS) entry which is preliminary data.</text>
</comment>
<organism evidence="4 5">
    <name type="scientific">Pseudoclavibacter caeni</name>
    <dbReference type="NCBI Taxonomy" id="908846"/>
    <lineage>
        <taxon>Bacteria</taxon>
        <taxon>Bacillati</taxon>
        <taxon>Actinomycetota</taxon>
        <taxon>Actinomycetes</taxon>
        <taxon>Micrococcales</taxon>
        <taxon>Microbacteriaceae</taxon>
        <taxon>Pseudoclavibacter</taxon>
    </lineage>
</organism>
<protein>
    <submittedName>
        <fullName evidence="4">DUF58 domain-containing protein</fullName>
    </submittedName>
</protein>
<dbReference type="RefSeq" id="WP_158035308.1">
    <property type="nucleotide sequence ID" value="NZ_BAAAZV010000006.1"/>
</dbReference>
<evidence type="ECO:0000313" key="4">
    <source>
        <dbReference type="EMBL" id="KAB1633530.1"/>
    </source>
</evidence>
<evidence type="ECO:0000256" key="2">
    <source>
        <dbReference type="SAM" id="Phobius"/>
    </source>
</evidence>
<feature type="transmembrane region" description="Helical" evidence="2">
    <location>
        <begin position="89"/>
        <end position="111"/>
    </location>
</feature>
<reference evidence="4 5" key="1">
    <citation type="submission" date="2019-09" db="EMBL/GenBank/DDBJ databases">
        <title>Phylogeny of genus Pseudoclavibacter and closely related genus.</title>
        <authorList>
            <person name="Li Y."/>
        </authorList>
    </citation>
    <scope>NUCLEOTIDE SEQUENCE [LARGE SCALE GENOMIC DNA]</scope>
    <source>
        <strain evidence="4 5">JCM 16921</strain>
    </source>
</reference>
<feature type="region of interest" description="Disordered" evidence="1">
    <location>
        <begin position="1"/>
        <end position="21"/>
    </location>
</feature>
<keyword evidence="2" id="KW-1133">Transmembrane helix</keyword>
<dbReference type="Proteomes" id="UP000481339">
    <property type="component" value="Unassembled WGS sequence"/>
</dbReference>
<gene>
    <name evidence="4" type="ORF">F8O02_00925</name>
</gene>
<evidence type="ECO:0000256" key="1">
    <source>
        <dbReference type="SAM" id="MobiDB-lite"/>
    </source>
</evidence>
<evidence type="ECO:0000259" key="3">
    <source>
        <dbReference type="Pfam" id="PF01882"/>
    </source>
</evidence>
<feature type="transmembrane region" description="Helical" evidence="2">
    <location>
        <begin position="61"/>
        <end position="83"/>
    </location>
</feature>
<keyword evidence="2" id="KW-0472">Membrane</keyword>
<accession>A0A7C8BP41</accession>
<evidence type="ECO:0000313" key="5">
    <source>
        <dbReference type="Proteomes" id="UP000481339"/>
    </source>
</evidence>
<dbReference type="Pfam" id="PF01882">
    <property type="entry name" value="DUF58"/>
    <property type="match status" value="1"/>
</dbReference>
<dbReference type="AlphaFoldDB" id="A0A7C8BP41"/>
<dbReference type="OrthoDB" id="9812729at2"/>
<keyword evidence="5" id="KW-1185">Reference proteome</keyword>
<feature type="domain" description="DUF58" evidence="3">
    <location>
        <begin position="254"/>
        <end position="423"/>
    </location>
</feature>
<sequence length="457" mass="49351">MPVDPTTRTSTSASTGTATRTETITSFTHGGATRRAGARLAIIGSRTWRRLRRRARRMRGWLGETVTPAGWIAVAAALLGVVLGLSLAIVEWLAVGLAAFVLLLIGGLFLLGGNAYEVDLGVLADHVVAGEEVAGDITVRNASRHPVLPGRLEIPIGAAVADTLVPLLAPGAVHRERLLIPAQRRGIIDVGPVRSVREDPIGLLHRDIIWAKRHTLYVHPRTVGLPTTATGLTRDLEGIPSRVLVDDDISFHAIREYVPGDSPRNIHWKSTAKTGALMVRQYEETRRSRVGVLLSLAAEEYAEDDEFELAVSAAASIGVRLVRDRREPQVVVSGEVPEGARRVVRAVRRLATATPVLLLDDFSGVDRTPLMMGLAEITALTARQLPDLSLVFVVCGSVPTLRDLREATRRLDPGTTVVVVCADPTARPGVRRVDDVLVLTLGAIDDLRHLMSRVVQA</sequence>
<dbReference type="PANTHER" id="PTHR34351:SF1">
    <property type="entry name" value="SLR1927 PROTEIN"/>
    <property type="match status" value="1"/>
</dbReference>
<name>A0A7C8BP41_9MICO</name>
<proteinExistence type="predicted"/>
<keyword evidence="2" id="KW-0812">Transmembrane</keyword>